<evidence type="ECO:0000256" key="1">
    <source>
        <dbReference type="ARBA" id="ARBA00000085"/>
    </source>
</evidence>
<keyword evidence="6" id="KW-0808">Transferase</keyword>
<dbReference type="PROSITE" id="PS50885">
    <property type="entry name" value="HAMP"/>
    <property type="match status" value="1"/>
</dbReference>
<keyword evidence="8" id="KW-0902">Two-component regulatory system</keyword>
<evidence type="ECO:0000256" key="8">
    <source>
        <dbReference type="ARBA" id="ARBA00023012"/>
    </source>
</evidence>
<dbReference type="PRINTS" id="PR00344">
    <property type="entry name" value="BCTRLSENSOR"/>
</dbReference>
<dbReference type="PANTHER" id="PTHR34220">
    <property type="entry name" value="SENSOR HISTIDINE KINASE YPDA"/>
    <property type="match status" value="1"/>
</dbReference>
<reference evidence="13 14" key="1">
    <citation type="journal article" date="2009" name="Int. J. Syst. Evol. Microbiol.">
        <title>Paenibacillus contaminans sp. nov., isolated from a contaminated laboratory plate.</title>
        <authorList>
            <person name="Chou J.H."/>
            <person name="Lee J.H."/>
            <person name="Lin M.C."/>
            <person name="Chang P.S."/>
            <person name="Arun A.B."/>
            <person name="Young C.C."/>
            <person name="Chen W.M."/>
        </authorList>
    </citation>
    <scope>NUCLEOTIDE SEQUENCE [LARGE SCALE GENOMIC DNA]</scope>
    <source>
        <strain evidence="13 14">CKOBP-6</strain>
    </source>
</reference>
<evidence type="ECO:0000256" key="4">
    <source>
        <dbReference type="ARBA" id="ARBA00022475"/>
    </source>
</evidence>
<keyword evidence="7" id="KW-0418">Kinase</keyword>
<dbReference type="GO" id="GO:0000155">
    <property type="term" value="F:phosphorelay sensor kinase activity"/>
    <property type="evidence" value="ECO:0007669"/>
    <property type="project" value="InterPro"/>
</dbReference>
<dbReference type="InterPro" id="IPR010559">
    <property type="entry name" value="Sig_transdc_His_kin_internal"/>
</dbReference>
<dbReference type="InterPro" id="IPR050640">
    <property type="entry name" value="Bact_2-comp_sensor_kinase"/>
</dbReference>
<dbReference type="Gene3D" id="6.10.340.10">
    <property type="match status" value="1"/>
</dbReference>
<dbReference type="Pfam" id="PF00672">
    <property type="entry name" value="HAMP"/>
    <property type="match status" value="1"/>
</dbReference>
<sequence>MTRLDRNGSPQALVGISRLMSNELAIMEFLGRTFVNWLVKLSLRGLQFRMLLYLLVIGSIPLLISAIVFYKQSNAYAAGEWSSSTKRTHELLVRELEHELSYMEIVAKNINADSYVQQALSRRTVQPDNELVQLFRNLRETQMGMSRYLDDICMFSANPGVGSSCRSTLSLPDDAKQIPRSRTEKFYRIVPLANGKGEPLQQGAALIAPLYDTESSAIEGQIVVTSNLDTLLSEMQSANKTILQLTLTDESGNSIAYDRRSNLLDPTVIQGLAPGQMIERNGTMISKLEVKAGGGQWLSVIGTRFDSLAYPSESTLRQMIIVFAAVLLLLSLIGSIVVSGLVTKPLKHLRTLMKRAEAGDWNAYWTPSGTKEIADVGESYNQMLSRLDELFRQMKREEALKKDAEIEALRYQLNPHFLYNTLNTIKWVAKIHKTPQISEAVSALVRLLQASLGKKGDFLTLREEASLIRDYMDIQVFRYGERVKLEVIVEPEASGCLVPRMILQPLVENAVIHGIEPSGREGIVSVKAWLERDLLLCEVTDNGVGMPDTEQSDAKRTPMIASELKEKLSGIGIGHIRQKIKLYYGDDYKMLVFSKPNEGTTIRLSLPIHREED</sequence>
<dbReference type="Gene3D" id="3.30.565.10">
    <property type="entry name" value="Histidine kinase-like ATPase, C-terminal domain"/>
    <property type="match status" value="1"/>
</dbReference>
<keyword evidence="10" id="KW-0175">Coiled coil</keyword>
<dbReference type="AlphaFoldDB" id="A0A329MLQ8"/>
<dbReference type="InterPro" id="IPR003594">
    <property type="entry name" value="HATPase_dom"/>
</dbReference>
<name>A0A329MLQ8_9BACL</name>
<evidence type="ECO:0000256" key="6">
    <source>
        <dbReference type="ARBA" id="ARBA00022679"/>
    </source>
</evidence>
<dbReference type="SUPFAM" id="SSF55874">
    <property type="entry name" value="ATPase domain of HSP90 chaperone/DNA topoisomerase II/histidine kinase"/>
    <property type="match status" value="1"/>
</dbReference>
<keyword evidence="4" id="KW-1003">Cell membrane</keyword>
<comment type="caution">
    <text evidence="13">The sequence shown here is derived from an EMBL/GenBank/DDBJ whole genome shotgun (WGS) entry which is preliminary data.</text>
</comment>
<feature type="domain" description="HAMP" evidence="12">
    <location>
        <begin position="340"/>
        <end position="392"/>
    </location>
</feature>
<evidence type="ECO:0000256" key="3">
    <source>
        <dbReference type="ARBA" id="ARBA00012438"/>
    </source>
</evidence>
<evidence type="ECO:0000313" key="13">
    <source>
        <dbReference type="EMBL" id="RAV20542.1"/>
    </source>
</evidence>
<evidence type="ECO:0000256" key="11">
    <source>
        <dbReference type="SAM" id="Phobius"/>
    </source>
</evidence>
<comment type="catalytic activity">
    <reaction evidence="1">
        <text>ATP + protein L-histidine = ADP + protein N-phospho-L-histidine.</text>
        <dbReference type="EC" id="2.7.13.3"/>
    </reaction>
</comment>
<dbReference type="Proteomes" id="UP000250369">
    <property type="component" value="Unassembled WGS sequence"/>
</dbReference>
<feature type="transmembrane region" description="Helical" evidence="11">
    <location>
        <begin position="51"/>
        <end position="70"/>
    </location>
</feature>
<dbReference type="InterPro" id="IPR036890">
    <property type="entry name" value="HATPase_C_sf"/>
</dbReference>
<dbReference type="InterPro" id="IPR003660">
    <property type="entry name" value="HAMP_dom"/>
</dbReference>
<gene>
    <name evidence="13" type="ORF">DQG23_13565</name>
</gene>
<dbReference type="EMBL" id="QMFB01000007">
    <property type="protein sequence ID" value="RAV20542.1"/>
    <property type="molecule type" value="Genomic_DNA"/>
</dbReference>
<proteinExistence type="predicted"/>
<evidence type="ECO:0000256" key="7">
    <source>
        <dbReference type="ARBA" id="ARBA00022777"/>
    </source>
</evidence>
<keyword evidence="5" id="KW-0597">Phosphoprotein</keyword>
<accession>A0A329MLQ8</accession>
<feature type="coiled-coil region" evidence="10">
    <location>
        <begin position="380"/>
        <end position="414"/>
    </location>
</feature>
<evidence type="ECO:0000313" key="14">
    <source>
        <dbReference type="Proteomes" id="UP000250369"/>
    </source>
</evidence>
<evidence type="ECO:0000256" key="5">
    <source>
        <dbReference type="ARBA" id="ARBA00022553"/>
    </source>
</evidence>
<dbReference type="EC" id="2.7.13.3" evidence="3"/>
<comment type="subcellular location">
    <subcellularLocation>
        <location evidence="2">Cell membrane</location>
        <topology evidence="2">Multi-pass membrane protein</topology>
    </subcellularLocation>
</comment>
<feature type="transmembrane region" description="Helical" evidence="11">
    <location>
        <begin position="319"/>
        <end position="343"/>
    </location>
</feature>
<dbReference type="SMART" id="SM00304">
    <property type="entry name" value="HAMP"/>
    <property type="match status" value="1"/>
</dbReference>
<dbReference type="PANTHER" id="PTHR34220:SF7">
    <property type="entry name" value="SENSOR HISTIDINE KINASE YPDA"/>
    <property type="match status" value="1"/>
</dbReference>
<evidence type="ECO:0000256" key="10">
    <source>
        <dbReference type="SAM" id="Coils"/>
    </source>
</evidence>
<dbReference type="Pfam" id="PF02518">
    <property type="entry name" value="HATPase_c"/>
    <property type="match status" value="1"/>
</dbReference>
<dbReference type="Pfam" id="PF06580">
    <property type="entry name" value="His_kinase"/>
    <property type="match status" value="1"/>
</dbReference>
<organism evidence="13 14">
    <name type="scientific">Paenibacillus contaminans</name>
    <dbReference type="NCBI Taxonomy" id="450362"/>
    <lineage>
        <taxon>Bacteria</taxon>
        <taxon>Bacillati</taxon>
        <taxon>Bacillota</taxon>
        <taxon>Bacilli</taxon>
        <taxon>Bacillales</taxon>
        <taxon>Paenibacillaceae</taxon>
        <taxon>Paenibacillus</taxon>
    </lineage>
</organism>
<keyword evidence="11" id="KW-0812">Transmembrane</keyword>
<evidence type="ECO:0000259" key="12">
    <source>
        <dbReference type="PROSITE" id="PS50885"/>
    </source>
</evidence>
<dbReference type="GO" id="GO:0005886">
    <property type="term" value="C:plasma membrane"/>
    <property type="evidence" value="ECO:0007669"/>
    <property type="project" value="UniProtKB-SubCell"/>
</dbReference>
<dbReference type="InterPro" id="IPR004358">
    <property type="entry name" value="Sig_transdc_His_kin-like_C"/>
</dbReference>
<dbReference type="CDD" id="cd06225">
    <property type="entry name" value="HAMP"/>
    <property type="match status" value="1"/>
</dbReference>
<protein>
    <recommendedName>
        <fullName evidence="3">histidine kinase</fullName>
        <ecNumber evidence="3">2.7.13.3</ecNumber>
    </recommendedName>
</protein>
<keyword evidence="9 11" id="KW-0472">Membrane</keyword>
<evidence type="ECO:0000256" key="9">
    <source>
        <dbReference type="ARBA" id="ARBA00023136"/>
    </source>
</evidence>
<keyword evidence="14" id="KW-1185">Reference proteome</keyword>
<evidence type="ECO:0000256" key="2">
    <source>
        <dbReference type="ARBA" id="ARBA00004651"/>
    </source>
</evidence>
<dbReference type="SUPFAM" id="SSF158472">
    <property type="entry name" value="HAMP domain-like"/>
    <property type="match status" value="1"/>
</dbReference>
<keyword evidence="11" id="KW-1133">Transmembrane helix</keyword>